<dbReference type="AlphaFoldDB" id="A0A7H1QB35"/>
<evidence type="ECO:0000313" key="1">
    <source>
        <dbReference type="EMBL" id="QNT97515.1"/>
    </source>
</evidence>
<dbReference type="RefSeq" id="WP_167739846.1">
    <property type="nucleotide sequence ID" value="NZ_CP051006.1"/>
</dbReference>
<dbReference type="KEGG" id="sgf:HEP81_07283"/>
<sequence>MSAVSDALEDARIQYEQHTRACRQCRADSAPCAVAKHLWRLFNKARQNQLRSNEA</sequence>
<gene>
    <name evidence="1" type="ORF">HEP81_07283</name>
</gene>
<reference evidence="1 2" key="1">
    <citation type="submission" date="2020-04" db="EMBL/GenBank/DDBJ databases">
        <title>Characterization and engineering of Streptomyces griseofuscus DSM40191 as a potential heterologous host for expression of BGCs.</title>
        <authorList>
            <person name="Gren T."/>
            <person name="Whitford C.M."/>
            <person name="Mohite O.S."/>
            <person name="Joergensen T.S."/>
            <person name="Nielsen J.B."/>
            <person name="Lee S.Y."/>
            <person name="Weber T."/>
        </authorList>
    </citation>
    <scope>NUCLEOTIDE SEQUENCE [LARGE SCALE GENOMIC DNA]</scope>
    <source>
        <strain evidence="1 2">DSM 40191</strain>
    </source>
</reference>
<evidence type="ECO:0000313" key="2">
    <source>
        <dbReference type="Proteomes" id="UP000516422"/>
    </source>
</evidence>
<name>A0A7H1QB35_9ACTN</name>
<protein>
    <recommendedName>
        <fullName evidence="3">Zinc-finger domain-containing protein</fullName>
    </recommendedName>
</protein>
<organism evidence="1 2">
    <name type="scientific">Streptomyces griseofuscus</name>
    <dbReference type="NCBI Taxonomy" id="146922"/>
    <lineage>
        <taxon>Bacteria</taxon>
        <taxon>Bacillati</taxon>
        <taxon>Actinomycetota</taxon>
        <taxon>Actinomycetes</taxon>
        <taxon>Kitasatosporales</taxon>
        <taxon>Streptomycetaceae</taxon>
        <taxon>Streptomyces</taxon>
    </lineage>
</organism>
<proteinExistence type="predicted"/>
<dbReference type="Proteomes" id="UP000516422">
    <property type="component" value="Chromosome"/>
</dbReference>
<dbReference type="EMBL" id="CP051006">
    <property type="protein sequence ID" value="QNT97515.1"/>
    <property type="molecule type" value="Genomic_DNA"/>
</dbReference>
<accession>A0A7H1QB35</accession>
<dbReference type="GeneID" id="91466787"/>
<evidence type="ECO:0008006" key="3">
    <source>
        <dbReference type="Google" id="ProtNLM"/>
    </source>
</evidence>